<dbReference type="GO" id="GO:0005524">
    <property type="term" value="F:ATP binding"/>
    <property type="evidence" value="ECO:0007669"/>
    <property type="project" value="UniProtKB-KW"/>
</dbReference>
<dbReference type="InterPro" id="IPR050267">
    <property type="entry name" value="Anti-sigma-factor_SerPK"/>
</dbReference>
<evidence type="ECO:0000313" key="4">
    <source>
        <dbReference type="Proteomes" id="UP001597058"/>
    </source>
</evidence>
<keyword evidence="1" id="KW-0723">Serine/threonine-protein kinase</keyword>
<evidence type="ECO:0000313" key="3">
    <source>
        <dbReference type="EMBL" id="MFD1311193.1"/>
    </source>
</evidence>
<gene>
    <name evidence="3" type="ORF">ACFQ5X_35920</name>
</gene>
<protein>
    <submittedName>
        <fullName evidence="3">ATP-binding protein</fullName>
    </submittedName>
</protein>
<dbReference type="InterPro" id="IPR003594">
    <property type="entry name" value="HATPase_dom"/>
</dbReference>
<dbReference type="CDD" id="cd16936">
    <property type="entry name" value="HATPase_RsbW-like"/>
    <property type="match status" value="1"/>
</dbReference>
<dbReference type="Gene3D" id="3.30.565.10">
    <property type="entry name" value="Histidine kinase-like ATPase, C-terminal domain"/>
    <property type="match status" value="1"/>
</dbReference>
<proteinExistence type="predicted"/>
<keyword evidence="4" id="KW-1185">Reference proteome</keyword>
<keyword evidence="3" id="KW-0067">ATP-binding</keyword>
<dbReference type="EMBL" id="JBHTMM010000071">
    <property type="protein sequence ID" value="MFD1311193.1"/>
    <property type="molecule type" value="Genomic_DNA"/>
</dbReference>
<dbReference type="PANTHER" id="PTHR35526">
    <property type="entry name" value="ANTI-SIGMA-F FACTOR RSBW-RELATED"/>
    <property type="match status" value="1"/>
</dbReference>
<sequence>MNLAEQDNGQQHLPGPSMAVSTVVEGAGEIGETRDAARDFLESLQAVHGFPVSQRALGVVQLVVSELVTNAHKYAPGPCLLTLEVSEGAVAVTVWDSSTALPLILPPDPARVGQHGLEIVMAVCRSFEVHREPVGKRIRAAITLADDPNGDPAGHQPV</sequence>
<accession>A0ABW3XPT4</accession>
<dbReference type="PANTHER" id="PTHR35526:SF3">
    <property type="entry name" value="ANTI-SIGMA-F FACTOR RSBW"/>
    <property type="match status" value="1"/>
</dbReference>
<dbReference type="Proteomes" id="UP001597058">
    <property type="component" value="Unassembled WGS sequence"/>
</dbReference>
<comment type="caution">
    <text evidence="3">The sequence shown here is derived from an EMBL/GenBank/DDBJ whole genome shotgun (WGS) entry which is preliminary data.</text>
</comment>
<evidence type="ECO:0000259" key="2">
    <source>
        <dbReference type="Pfam" id="PF13581"/>
    </source>
</evidence>
<dbReference type="RefSeq" id="WP_381237571.1">
    <property type="nucleotide sequence ID" value="NZ_JBHSKH010000050.1"/>
</dbReference>
<organism evidence="3 4">
    <name type="scientific">Streptomyces kaempferi</name>
    <dbReference type="NCBI Taxonomy" id="333725"/>
    <lineage>
        <taxon>Bacteria</taxon>
        <taxon>Bacillati</taxon>
        <taxon>Actinomycetota</taxon>
        <taxon>Actinomycetes</taxon>
        <taxon>Kitasatosporales</taxon>
        <taxon>Streptomycetaceae</taxon>
        <taxon>Streptomyces</taxon>
    </lineage>
</organism>
<reference evidence="4" key="1">
    <citation type="journal article" date="2019" name="Int. J. Syst. Evol. Microbiol.">
        <title>The Global Catalogue of Microorganisms (GCM) 10K type strain sequencing project: providing services to taxonomists for standard genome sequencing and annotation.</title>
        <authorList>
            <consortium name="The Broad Institute Genomics Platform"/>
            <consortium name="The Broad Institute Genome Sequencing Center for Infectious Disease"/>
            <person name="Wu L."/>
            <person name="Ma J."/>
        </authorList>
    </citation>
    <scope>NUCLEOTIDE SEQUENCE [LARGE SCALE GENOMIC DNA]</scope>
    <source>
        <strain evidence="4">CGMCC 4.7020</strain>
    </source>
</reference>
<feature type="domain" description="Histidine kinase/HSP90-like ATPase" evidence="2">
    <location>
        <begin position="36"/>
        <end position="140"/>
    </location>
</feature>
<dbReference type="Pfam" id="PF13581">
    <property type="entry name" value="HATPase_c_2"/>
    <property type="match status" value="1"/>
</dbReference>
<dbReference type="SUPFAM" id="SSF55874">
    <property type="entry name" value="ATPase domain of HSP90 chaperone/DNA topoisomerase II/histidine kinase"/>
    <property type="match status" value="1"/>
</dbReference>
<keyword evidence="3" id="KW-0547">Nucleotide-binding</keyword>
<keyword evidence="1" id="KW-0418">Kinase</keyword>
<dbReference type="InterPro" id="IPR036890">
    <property type="entry name" value="HATPase_C_sf"/>
</dbReference>
<name>A0ABW3XPT4_9ACTN</name>
<keyword evidence="1" id="KW-0808">Transferase</keyword>
<evidence type="ECO:0000256" key="1">
    <source>
        <dbReference type="ARBA" id="ARBA00022527"/>
    </source>
</evidence>